<name>A0ABQ9EXH5_TEGGR</name>
<organism evidence="1 2">
    <name type="scientific">Tegillarca granosa</name>
    <name type="common">Malaysian cockle</name>
    <name type="synonym">Anadara granosa</name>
    <dbReference type="NCBI Taxonomy" id="220873"/>
    <lineage>
        <taxon>Eukaryota</taxon>
        <taxon>Metazoa</taxon>
        <taxon>Spiralia</taxon>
        <taxon>Lophotrochozoa</taxon>
        <taxon>Mollusca</taxon>
        <taxon>Bivalvia</taxon>
        <taxon>Autobranchia</taxon>
        <taxon>Pteriomorphia</taxon>
        <taxon>Arcoida</taxon>
        <taxon>Arcoidea</taxon>
        <taxon>Arcidae</taxon>
        <taxon>Tegillarca</taxon>
    </lineage>
</organism>
<evidence type="ECO:0000313" key="2">
    <source>
        <dbReference type="Proteomes" id="UP001217089"/>
    </source>
</evidence>
<reference evidence="1 2" key="1">
    <citation type="submission" date="2022-12" db="EMBL/GenBank/DDBJ databases">
        <title>Chromosome-level genome of Tegillarca granosa.</title>
        <authorList>
            <person name="Kim J."/>
        </authorList>
    </citation>
    <scope>NUCLEOTIDE SEQUENCE [LARGE SCALE GENOMIC DNA]</scope>
    <source>
        <strain evidence="1">Teg-2019</strain>
        <tissue evidence="1">Adductor muscle</tissue>
    </source>
</reference>
<accession>A0ABQ9EXH5</accession>
<evidence type="ECO:0008006" key="3">
    <source>
        <dbReference type="Google" id="ProtNLM"/>
    </source>
</evidence>
<dbReference type="EMBL" id="JARBDR010000657">
    <property type="protein sequence ID" value="KAJ8308666.1"/>
    <property type="molecule type" value="Genomic_DNA"/>
</dbReference>
<gene>
    <name evidence="1" type="ORF">KUTeg_013540</name>
</gene>
<proteinExistence type="predicted"/>
<keyword evidence="2" id="KW-1185">Reference proteome</keyword>
<dbReference type="Proteomes" id="UP001217089">
    <property type="component" value="Unassembled WGS sequence"/>
</dbReference>
<comment type="caution">
    <text evidence="1">The sequence shown here is derived from an EMBL/GenBank/DDBJ whole genome shotgun (WGS) entry which is preliminary data.</text>
</comment>
<evidence type="ECO:0000313" key="1">
    <source>
        <dbReference type="EMBL" id="KAJ8308666.1"/>
    </source>
</evidence>
<protein>
    <recommendedName>
        <fullName evidence="3">LITAF domain-containing protein</fullName>
    </recommendedName>
</protein>
<sequence>MLAKGDISDELLFGLFFKNRICYDIYIIFFCFFSSQLPLDLQNRVKKHMTQEQIITCENEEQNEEKKIVRVPIATFPPTAMVYSLNNKLSQTENKESSDIYNVPMDLIAKVLTPPERRRKFPKTYRCIKCKSELLVHDKEIQVCLTNNLSQSTDGLRVHKSSSLGRIRTNSTETDT</sequence>